<comment type="caution">
    <text evidence="1">The sequence shown here is derived from an EMBL/GenBank/DDBJ whole genome shotgun (WGS) entry which is preliminary data.</text>
</comment>
<gene>
    <name evidence="1" type="ORF">FHS40_008548</name>
</gene>
<dbReference type="RefSeq" id="WP_229879754.1">
    <property type="nucleotide sequence ID" value="NZ_BMSQ01000033.1"/>
</dbReference>
<sequence>MVRTEVTAGGSGEALVVVTCGAYLAGLAEAGANAVQHLMGVWLVQGVSGTSGEGGRVGAQGLGEVGVAFVLRPGGQQGVGGDTRDLVMLVGGEGVPGGALDELMDADGRGGGVGGVVDEAEAVQSPQGADRLVAVDGCGVSLPYRFSAGLRRSFVDTSGP</sequence>
<dbReference type="AlphaFoldDB" id="A0A7W8F048"/>
<evidence type="ECO:0000313" key="2">
    <source>
        <dbReference type="Proteomes" id="UP000549009"/>
    </source>
</evidence>
<dbReference type="EMBL" id="JACHJD010000028">
    <property type="protein sequence ID" value="MBB5109420.1"/>
    <property type="molecule type" value="Genomic_DNA"/>
</dbReference>
<accession>A0A7W8F048</accession>
<proteinExistence type="predicted"/>
<protein>
    <submittedName>
        <fullName evidence="1">Uncharacterized protein</fullName>
    </submittedName>
</protein>
<keyword evidence="2" id="KW-1185">Reference proteome</keyword>
<organism evidence="1 2">
    <name type="scientific">Streptomyces spectabilis</name>
    <dbReference type="NCBI Taxonomy" id="68270"/>
    <lineage>
        <taxon>Bacteria</taxon>
        <taxon>Bacillati</taxon>
        <taxon>Actinomycetota</taxon>
        <taxon>Actinomycetes</taxon>
        <taxon>Kitasatosporales</taxon>
        <taxon>Streptomycetaceae</taxon>
        <taxon>Streptomyces</taxon>
    </lineage>
</organism>
<evidence type="ECO:0000313" key="1">
    <source>
        <dbReference type="EMBL" id="MBB5109420.1"/>
    </source>
</evidence>
<dbReference type="Proteomes" id="UP000549009">
    <property type="component" value="Unassembled WGS sequence"/>
</dbReference>
<name>A0A7W8F048_STRST</name>
<reference evidence="1 2" key="1">
    <citation type="submission" date="2020-08" db="EMBL/GenBank/DDBJ databases">
        <title>Genomic Encyclopedia of Type Strains, Phase III (KMG-III): the genomes of soil and plant-associated and newly described type strains.</title>
        <authorList>
            <person name="Whitman W."/>
        </authorList>
    </citation>
    <scope>NUCLEOTIDE SEQUENCE [LARGE SCALE GENOMIC DNA]</scope>
    <source>
        <strain evidence="1 2">CECT 3146</strain>
    </source>
</reference>